<dbReference type="InterPro" id="IPR022791">
    <property type="entry name" value="L-PG_synthase/AglD"/>
</dbReference>
<feature type="transmembrane region" description="Helical" evidence="6">
    <location>
        <begin position="724"/>
        <end position="741"/>
    </location>
</feature>
<evidence type="ECO:0000313" key="8">
    <source>
        <dbReference type="Proteomes" id="UP001216390"/>
    </source>
</evidence>
<evidence type="ECO:0000256" key="5">
    <source>
        <dbReference type="ARBA" id="ARBA00023136"/>
    </source>
</evidence>
<feature type="transmembrane region" description="Helical" evidence="6">
    <location>
        <begin position="105"/>
        <end position="127"/>
    </location>
</feature>
<name>A0AAE9YHZ0_9ACTN</name>
<feature type="transmembrane region" description="Helical" evidence="6">
    <location>
        <begin position="75"/>
        <end position="98"/>
    </location>
</feature>
<dbReference type="RefSeq" id="WP_272737643.1">
    <property type="nucleotide sequence ID" value="NZ_CP116942.1"/>
</dbReference>
<sequence length="800" mass="83445">MTTTAAPPDQAAGVELFDPPPGRRSFAAGDLVRLVSGLALVGAGALVAEVAQATIEGVEEDLAGAFARLPGQLEAAVLTIAQVVTSFVPLVALVVLLVRRRWRVAALLVLTGGVATLAMVLADGVVINRALAQAFADLRTENDVTAAYPTSTVIASTVAVVTVAAPWLSRRWRQTLWYSVGVLVVLRLIAVANPAFDLVLALGVGTVVGSLVLVLFGSPSAEPQPEEVLAALRADGLDPHRIDREDLGGGALRYDVVDHDGAHYDVLLRTPTERDADLLPRLYRRLRYRSSEVGTRYSTLKRRIEHEALILVLAHQAQVRAPRVVRIGTTDRGSAYLVTAPAPSAPAGPDDLARPEVLEDLWTQVGALHDAGLAHRRLALEALRVDEDGKVWLEDFDAAQTAPPVTEVARDAAALLVESALVVGADDAVAAAVRVRGAERVAPALRMLQPLALPPRTRARVKDHEGDLLDALQHAVNEATGEPDIELEHLERIKPKTVAITAVSALAFYSLLPQLADFDKTARAFGDAKPLWILAAVAASAVSYLFAAVSFQGAVTDDIPFAPNLRAQVAGSFAGLVGPAGAGGFALNARFLQRLGVSTTDAGGSVAVNAVGGFAVHLLFLVGFVVWAGSTGTGGLSLPDTQIVLLVVGVLVVIVGVLVAVPPARRKLVAPALATLKDGLAQIGRTFQNPGRVIALFGGSAGITLTYVVAVACCVEAFGGGISVPQIGAAYLVAVAVATVAPTPGGIGAIESAMIAGFTAFGLADGVAVSSTLTFRLATFWLPLLPGWLALGWMQRNDEL</sequence>
<dbReference type="SUPFAM" id="SSF56112">
    <property type="entry name" value="Protein kinase-like (PK-like)"/>
    <property type="match status" value="1"/>
</dbReference>
<gene>
    <name evidence="7" type="ORF">PO878_05235</name>
</gene>
<accession>A0AAE9YHZ0</accession>
<organism evidence="7 8">
    <name type="scientific">Iamia majanohamensis</name>
    <dbReference type="NCBI Taxonomy" id="467976"/>
    <lineage>
        <taxon>Bacteria</taxon>
        <taxon>Bacillati</taxon>
        <taxon>Actinomycetota</taxon>
        <taxon>Acidimicrobiia</taxon>
        <taxon>Acidimicrobiales</taxon>
        <taxon>Iamiaceae</taxon>
        <taxon>Iamia</taxon>
    </lineage>
</organism>
<feature type="transmembrane region" description="Helical" evidence="6">
    <location>
        <begin position="198"/>
        <end position="216"/>
    </location>
</feature>
<keyword evidence="3 6" id="KW-0812">Transmembrane</keyword>
<dbReference type="PANTHER" id="PTHR39087:SF2">
    <property type="entry name" value="UPF0104 MEMBRANE PROTEIN MJ1595"/>
    <property type="match status" value="1"/>
</dbReference>
<evidence type="ECO:0000256" key="2">
    <source>
        <dbReference type="ARBA" id="ARBA00022475"/>
    </source>
</evidence>
<feature type="transmembrane region" description="Helical" evidence="6">
    <location>
        <begin position="641"/>
        <end position="661"/>
    </location>
</feature>
<reference evidence="7" key="1">
    <citation type="submission" date="2023-01" db="EMBL/GenBank/DDBJ databases">
        <title>The diversity of Class Acidimicrobiia in South China Sea sediment environments and the proposal of Iamia marina sp. nov., a novel species of the genus Iamia.</title>
        <authorList>
            <person name="He Y."/>
            <person name="Tian X."/>
        </authorList>
    </citation>
    <scope>NUCLEOTIDE SEQUENCE</scope>
    <source>
        <strain evidence="7">DSM 19957</strain>
    </source>
</reference>
<evidence type="ECO:0000256" key="6">
    <source>
        <dbReference type="SAM" id="Phobius"/>
    </source>
</evidence>
<feature type="transmembrane region" description="Helical" evidence="6">
    <location>
        <begin position="31"/>
        <end position="55"/>
    </location>
</feature>
<dbReference type="GO" id="GO:0005886">
    <property type="term" value="C:plasma membrane"/>
    <property type="evidence" value="ECO:0007669"/>
    <property type="project" value="UniProtKB-SubCell"/>
</dbReference>
<feature type="transmembrane region" description="Helical" evidence="6">
    <location>
        <begin position="693"/>
        <end position="718"/>
    </location>
</feature>
<feature type="transmembrane region" description="Helical" evidence="6">
    <location>
        <begin position="753"/>
        <end position="771"/>
    </location>
</feature>
<protein>
    <submittedName>
        <fullName evidence="7">Lysylphosphatidylglycerol synthase transmembrane domain-containing protein</fullName>
    </submittedName>
</protein>
<feature type="transmembrane region" description="Helical" evidence="6">
    <location>
        <begin position="567"/>
        <end position="587"/>
    </location>
</feature>
<feature type="transmembrane region" description="Helical" evidence="6">
    <location>
        <begin position="175"/>
        <end position="192"/>
    </location>
</feature>
<evidence type="ECO:0000256" key="4">
    <source>
        <dbReference type="ARBA" id="ARBA00022989"/>
    </source>
</evidence>
<keyword evidence="2" id="KW-1003">Cell membrane</keyword>
<keyword evidence="5 6" id="KW-0472">Membrane</keyword>
<dbReference type="PANTHER" id="PTHR39087">
    <property type="entry name" value="UPF0104 MEMBRANE PROTEIN MJ1595"/>
    <property type="match status" value="1"/>
</dbReference>
<dbReference type="EMBL" id="CP116942">
    <property type="protein sequence ID" value="WCO68126.1"/>
    <property type="molecule type" value="Genomic_DNA"/>
</dbReference>
<dbReference type="Proteomes" id="UP001216390">
    <property type="component" value="Chromosome"/>
</dbReference>
<keyword evidence="4 6" id="KW-1133">Transmembrane helix</keyword>
<dbReference type="KEGG" id="ima:PO878_05235"/>
<dbReference type="Pfam" id="PF03706">
    <property type="entry name" value="LPG_synthase_TM"/>
    <property type="match status" value="1"/>
</dbReference>
<dbReference type="InterPro" id="IPR011009">
    <property type="entry name" value="Kinase-like_dom_sf"/>
</dbReference>
<evidence type="ECO:0000256" key="1">
    <source>
        <dbReference type="ARBA" id="ARBA00004651"/>
    </source>
</evidence>
<evidence type="ECO:0000256" key="3">
    <source>
        <dbReference type="ARBA" id="ARBA00022692"/>
    </source>
</evidence>
<comment type="subcellular location">
    <subcellularLocation>
        <location evidence="1">Cell membrane</location>
        <topology evidence="1">Multi-pass membrane protein</topology>
    </subcellularLocation>
</comment>
<evidence type="ECO:0000313" key="7">
    <source>
        <dbReference type="EMBL" id="WCO68126.1"/>
    </source>
</evidence>
<dbReference type="AlphaFoldDB" id="A0AAE9YHZ0"/>
<keyword evidence="8" id="KW-1185">Reference proteome</keyword>
<feature type="transmembrane region" description="Helical" evidence="6">
    <location>
        <begin position="607"/>
        <end position="629"/>
    </location>
</feature>
<feature type="transmembrane region" description="Helical" evidence="6">
    <location>
        <begin position="147"/>
        <end position="168"/>
    </location>
</feature>
<feature type="transmembrane region" description="Helical" evidence="6">
    <location>
        <begin position="531"/>
        <end position="555"/>
    </location>
</feature>
<proteinExistence type="predicted"/>